<gene>
    <name evidence="2" type="ORF">GM668_26070</name>
</gene>
<dbReference type="EMBL" id="WNLA01000026">
    <property type="protein sequence ID" value="MTW05551.1"/>
    <property type="molecule type" value="Genomic_DNA"/>
</dbReference>
<evidence type="ECO:0000313" key="3">
    <source>
        <dbReference type="Proteomes" id="UP000484015"/>
    </source>
</evidence>
<feature type="transmembrane region" description="Helical" evidence="1">
    <location>
        <begin position="50"/>
        <end position="73"/>
    </location>
</feature>
<dbReference type="AlphaFoldDB" id="A0A6L6Q8H1"/>
<keyword evidence="1" id="KW-0812">Transmembrane</keyword>
<protein>
    <recommendedName>
        <fullName evidence="4">DUF4405 domain-containing protein</fullName>
    </recommendedName>
</protein>
<keyword evidence="1" id="KW-1133">Transmembrane helix</keyword>
<reference evidence="2 3" key="1">
    <citation type="submission" date="2019-11" db="EMBL/GenBank/DDBJ databases">
        <title>Type strains purchased from KCTC, JCM and DSMZ.</title>
        <authorList>
            <person name="Lu H."/>
        </authorList>
    </citation>
    <scope>NUCLEOTIDE SEQUENCE [LARGE SCALE GENOMIC DNA]</scope>
    <source>
        <strain evidence="2 3">KCTC 42409</strain>
    </source>
</reference>
<dbReference type="OrthoDB" id="8778509at2"/>
<keyword evidence="3" id="KW-1185">Reference proteome</keyword>
<keyword evidence="1" id="KW-0472">Membrane</keyword>
<evidence type="ECO:0000313" key="2">
    <source>
        <dbReference type="EMBL" id="MTW05551.1"/>
    </source>
</evidence>
<feature type="transmembrane region" description="Helical" evidence="1">
    <location>
        <begin position="112"/>
        <end position="133"/>
    </location>
</feature>
<evidence type="ECO:0000256" key="1">
    <source>
        <dbReference type="SAM" id="Phobius"/>
    </source>
</evidence>
<comment type="caution">
    <text evidence="2">The sequence shown here is derived from an EMBL/GenBank/DDBJ whole genome shotgun (WGS) entry which is preliminary data.</text>
</comment>
<dbReference type="Proteomes" id="UP000484015">
    <property type="component" value="Unassembled WGS sequence"/>
</dbReference>
<sequence>MKGYPKHYLRALLAALLFLFLSGLLLAPETLFLKGEIDVPWRVSGTARIVTAALHATAAFIAAAFIGSLWSVHMRAGWRKKKQRVSGALLAANMVLLCFTAVGIYYLGDDGLGPLTALTHLGLGVALAPPFIWHWLKGRRKAQHAVAAHSVVPFAAKNGTGGRQQAKRNM</sequence>
<dbReference type="RefSeq" id="WP_155441901.1">
    <property type="nucleotide sequence ID" value="NZ_WNLA01000026.1"/>
</dbReference>
<accession>A0A6L6Q8H1</accession>
<name>A0A6L6Q8H1_9BURK</name>
<organism evidence="2 3">
    <name type="scientific">Pseudoduganella ginsengisoli</name>
    <dbReference type="NCBI Taxonomy" id="1462440"/>
    <lineage>
        <taxon>Bacteria</taxon>
        <taxon>Pseudomonadati</taxon>
        <taxon>Pseudomonadota</taxon>
        <taxon>Betaproteobacteria</taxon>
        <taxon>Burkholderiales</taxon>
        <taxon>Oxalobacteraceae</taxon>
        <taxon>Telluria group</taxon>
        <taxon>Pseudoduganella</taxon>
    </lineage>
</organism>
<evidence type="ECO:0008006" key="4">
    <source>
        <dbReference type="Google" id="ProtNLM"/>
    </source>
</evidence>
<proteinExistence type="predicted"/>
<feature type="transmembrane region" description="Helical" evidence="1">
    <location>
        <begin position="85"/>
        <end position="106"/>
    </location>
</feature>